<feature type="domain" description="CCHC-type" evidence="3">
    <location>
        <begin position="421"/>
        <end position="436"/>
    </location>
</feature>
<dbReference type="InterPro" id="IPR001878">
    <property type="entry name" value="Znf_CCHC"/>
</dbReference>
<evidence type="ECO:0000256" key="2">
    <source>
        <dbReference type="SAM" id="MobiDB-lite"/>
    </source>
</evidence>
<dbReference type="InterPro" id="IPR036875">
    <property type="entry name" value="Znf_CCHC_sf"/>
</dbReference>
<dbReference type="SUPFAM" id="SSF57756">
    <property type="entry name" value="Retrovirus zinc finger-like domains"/>
    <property type="match status" value="1"/>
</dbReference>
<dbReference type="Gene3D" id="4.10.60.10">
    <property type="entry name" value="Zinc finger, CCHC-type"/>
    <property type="match status" value="1"/>
</dbReference>
<name>A0A182LZ58_9DIPT</name>
<feature type="region of interest" description="Disordered" evidence="2">
    <location>
        <begin position="1"/>
        <end position="22"/>
    </location>
</feature>
<dbReference type="EMBL" id="AXCM01010793">
    <property type="status" value="NOT_ANNOTATED_CDS"/>
    <property type="molecule type" value="Genomic_DNA"/>
</dbReference>
<organism evidence="4 5">
    <name type="scientific">Anopheles culicifacies</name>
    <dbReference type="NCBI Taxonomy" id="139723"/>
    <lineage>
        <taxon>Eukaryota</taxon>
        <taxon>Metazoa</taxon>
        <taxon>Ecdysozoa</taxon>
        <taxon>Arthropoda</taxon>
        <taxon>Hexapoda</taxon>
        <taxon>Insecta</taxon>
        <taxon>Pterygota</taxon>
        <taxon>Neoptera</taxon>
        <taxon>Endopterygota</taxon>
        <taxon>Diptera</taxon>
        <taxon>Nematocera</taxon>
        <taxon>Culicoidea</taxon>
        <taxon>Culicidae</taxon>
        <taxon>Anophelinae</taxon>
        <taxon>Anopheles</taxon>
        <taxon>culicifacies species complex</taxon>
    </lineage>
</organism>
<protein>
    <recommendedName>
        <fullName evidence="3">CCHC-type domain-containing protein</fullName>
    </recommendedName>
</protein>
<keyword evidence="5" id="KW-1185">Reference proteome</keyword>
<evidence type="ECO:0000313" key="4">
    <source>
        <dbReference type="EnsemblMetazoa" id="ACUA005483-PA"/>
    </source>
</evidence>
<reference evidence="4" key="2">
    <citation type="submission" date="2020-05" db="UniProtKB">
        <authorList>
            <consortium name="EnsemblMetazoa"/>
        </authorList>
    </citation>
    <scope>IDENTIFICATION</scope>
    <source>
        <strain evidence="4">A-37</strain>
    </source>
</reference>
<dbReference type="GO" id="GO:0003676">
    <property type="term" value="F:nucleic acid binding"/>
    <property type="evidence" value="ECO:0007669"/>
    <property type="project" value="InterPro"/>
</dbReference>
<reference evidence="5" key="1">
    <citation type="submission" date="2013-09" db="EMBL/GenBank/DDBJ databases">
        <title>The Genome Sequence of Anopheles culicifacies species A.</title>
        <authorList>
            <consortium name="The Broad Institute Genomics Platform"/>
            <person name="Neafsey D.E."/>
            <person name="Besansky N."/>
            <person name="Howell P."/>
            <person name="Walton C."/>
            <person name="Young S.K."/>
            <person name="Zeng Q."/>
            <person name="Gargeya S."/>
            <person name="Fitzgerald M."/>
            <person name="Haas B."/>
            <person name="Abouelleil A."/>
            <person name="Allen A.W."/>
            <person name="Alvarado L."/>
            <person name="Arachchi H.M."/>
            <person name="Berlin A.M."/>
            <person name="Chapman S.B."/>
            <person name="Gainer-Dewar J."/>
            <person name="Goldberg J."/>
            <person name="Griggs A."/>
            <person name="Gujja S."/>
            <person name="Hansen M."/>
            <person name="Howarth C."/>
            <person name="Imamovic A."/>
            <person name="Ireland A."/>
            <person name="Larimer J."/>
            <person name="McCowan C."/>
            <person name="Murphy C."/>
            <person name="Pearson M."/>
            <person name="Poon T.W."/>
            <person name="Priest M."/>
            <person name="Roberts A."/>
            <person name="Saif S."/>
            <person name="Shea T."/>
            <person name="Sisk P."/>
            <person name="Sykes S."/>
            <person name="Wortman J."/>
            <person name="Nusbaum C."/>
            <person name="Birren B."/>
        </authorList>
    </citation>
    <scope>NUCLEOTIDE SEQUENCE [LARGE SCALE GENOMIC DNA]</scope>
    <source>
        <strain evidence="5">A-37</strain>
    </source>
</reference>
<keyword evidence="1" id="KW-0479">Metal-binding</keyword>
<accession>A0A182LZ58</accession>
<sequence>MYPSKSKGSKNGTVSKQTKQAVEEAKLRTVRYLERSKEKYEMKQPAENPRSEVIRSLGLGDVDGLLSYDDSVSELSEDSYEKLAADYDLLLNDVELLEAKEKLWNAERETLQKHISLLKQENEKLQNKIVELEARSDMKNSPVQPVPSTSSTTTATQFPAAASTQTPKLKPAGESCSDVTVDKTKQPEAAENPAAQQATKSSAEKGSKKAKQLQNGQPAQTESCAGGAKQNAKGWKKRPPVLIFIRPTPGHTYDEIFEAIEKCDELGGPIIVTRFRRVGNDVLLMNCKGSRDSALLETIVKKAIGDVGTVTIKTPMVTLTCTNLSELTVAEQLQKAILKQHGINVKLDNVQLKSSGNGVKRAWIRLAVRDGKKLDGKKLAIGISTVTFRTEMPKSPEEERCYRCTGLGHRVRECKEKHALCFRCGKDGHRASDCKNTPKCLVCKGEHQTGSRKCVQSSKAAESTSE</sequence>
<dbReference type="Proteomes" id="UP000075883">
    <property type="component" value="Unassembled WGS sequence"/>
</dbReference>
<keyword evidence="1" id="KW-0862">Zinc</keyword>
<dbReference type="Pfam" id="PF00098">
    <property type="entry name" value="zf-CCHC"/>
    <property type="match status" value="2"/>
</dbReference>
<dbReference type="GO" id="GO:0008270">
    <property type="term" value="F:zinc ion binding"/>
    <property type="evidence" value="ECO:0007669"/>
    <property type="project" value="UniProtKB-KW"/>
</dbReference>
<evidence type="ECO:0000259" key="3">
    <source>
        <dbReference type="PROSITE" id="PS50158"/>
    </source>
</evidence>
<dbReference type="SMART" id="SM00343">
    <property type="entry name" value="ZnF_C2HC"/>
    <property type="match status" value="2"/>
</dbReference>
<dbReference type="VEuPathDB" id="VectorBase:ACUA005483"/>
<feature type="compositionally biased region" description="Polar residues" evidence="2">
    <location>
        <begin position="9"/>
        <end position="20"/>
    </location>
</feature>
<feature type="domain" description="CCHC-type" evidence="3">
    <location>
        <begin position="400"/>
        <end position="416"/>
    </location>
</feature>
<feature type="compositionally biased region" description="Low complexity" evidence="2">
    <location>
        <begin position="141"/>
        <end position="167"/>
    </location>
</feature>
<feature type="compositionally biased region" description="Low complexity" evidence="2">
    <location>
        <begin position="189"/>
        <end position="201"/>
    </location>
</feature>
<proteinExistence type="predicted"/>
<feature type="region of interest" description="Disordered" evidence="2">
    <location>
        <begin position="133"/>
        <end position="233"/>
    </location>
</feature>
<dbReference type="PROSITE" id="PS50158">
    <property type="entry name" value="ZF_CCHC"/>
    <property type="match status" value="2"/>
</dbReference>
<dbReference type="EnsemblMetazoa" id="ACUA005483-RA">
    <property type="protein sequence ID" value="ACUA005483-PA"/>
    <property type="gene ID" value="ACUA005483"/>
</dbReference>
<evidence type="ECO:0000313" key="5">
    <source>
        <dbReference type="Proteomes" id="UP000075883"/>
    </source>
</evidence>
<dbReference type="STRING" id="139723.A0A182LZ58"/>
<dbReference type="AlphaFoldDB" id="A0A182LZ58"/>
<evidence type="ECO:0000256" key="1">
    <source>
        <dbReference type="PROSITE-ProRule" id="PRU00047"/>
    </source>
</evidence>
<keyword evidence="1" id="KW-0863">Zinc-finger</keyword>
<feature type="compositionally biased region" description="Polar residues" evidence="2">
    <location>
        <begin position="212"/>
        <end position="223"/>
    </location>
</feature>